<dbReference type="Gene3D" id="3.40.50.720">
    <property type="entry name" value="NAD(P)-binding Rossmann-like Domain"/>
    <property type="match status" value="1"/>
</dbReference>
<evidence type="ECO:0000313" key="5">
    <source>
        <dbReference type="Proteomes" id="UP000664382"/>
    </source>
</evidence>
<reference evidence="4" key="1">
    <citation type="submission" date="2021-03" db="EMBL/GenBank/DDBJ databases">
        <title>Leucobacter chromiisoli sp. nov., isolated from chromium-containing soil of chemical plant.</title>
        <authorList>
            <person name="Xu Z."/>
        </authorList>
    </citation>
    <scope>NUCLEOTIDE SEQUENCE</scope>
    <source>
        <strain evidence="4">S27</strain>
    </source>
</reference>
<dbReference type="PRINTS" id="PR00080">
    <property type="entry name" value="SDRFAMILY"/>
</dbReference>
<dbReference type="RefSeq" id="WP_208096981.1">
    <property type="nucleotide sequence ID" value="NZ_JAGDYM010000005.1"/>
</dbReference>
<evidence type="ECO:0000313" key="4">
    <source>
        <dbReference type="EMBL" id="MBO1901419.1"/>
    </source>
</evidence>
<dbReference type="PANTHER" id="PTHR24321">
    <property type="entry name" value="DEHYDROGENASES, SHORT CHAIN"/>
    <property type="match status" value="1"/>
</dbReference>
<sequence>MTGAGGTLGAAAVRRLLGEGCAVLAVDRSAEALDALRESCGEQELSTCIADVSVREEVRRYADSAAERFGQVDYFFNNAGIEGVVARVQDIRPEDFLRVLTVNALGVLNGIAAMLPRMSSGGSIVNTGSTASFAGAAGMGAYVASKHAVLGLTRTAALEARGQGVRVNAVCPTGVRGPMMESIDAQRLKVLADEPGDSARYVSPDAVVDVVIYLMSEAARAVNGQAILVGKDSA</sequence>
<dbReference type="InterPro" id="IPR036291">
    <property type="entry name" value="NAD(P)-bd_dom_sf"/>
</dbReference>
<dbReference type="InterPro" id="IPR020904">
    <property type="entry name" value="Sc_DH/Rdtase_CS"/>
</dbReference>
<organism evidence="4 5">
    <name type="scientific">Leucobacter weissii</name>
    <dbReference type="NCBI Taxonomy" id="1983706"/>
    <lineage>
        <taxon>Bacteria</taxon>
        <taxon>Bacillati</taxon>
        <taxon>Actinomycetota</taxon>
        <taxon>Actinomycetes</taxon>
        <taxon>Micrococcales</taxon>
        <taxon>Microbacteriaceae</taxon>
        <taxon>Leucobacter</taxon>
    </lineage>
</organism>
<dbReference type="PANTHER" id="PTHR24321:SF8">
    <property type="entry name" value="ESTRADIOL 17-BETA-DEHYDROGENASE 8-RELATED"/>
    <property type="match status" value="1"/>
</dbReference>
<dbReference type="InterPro" id="IPR002347">
    <property type="entry name" value="SDR_fam"/>
</dbReference>
<comment type="caution">
    <text evidence="4">The sequence shown here is derived from an EMBL/GenBank/DDBJ whole genome shotgun (WGS) entry which is preliminary data.</text>
</comment>
<dbReference type="PRINTS" id="PR00081">
    <property type="entry name" value="GDHRDH"/>
</dbReference>
<dbReference type="SUPFAM" id="SSF51735">
    <property type="entry name" value="NAD(P)-binding Rossmann-fold domains"/>
    <property type="match status" value="1"/>
</dbReference>
<dbReference type="Proteomes" id="UP000664382">
    <property type="component" value="Unassembled WGS sequence"/>
</dbReference>
<dbReference type="AlphaFoldDB" id="A0A939S5K2"/>
<gene>
    <name evidence="4" type="ORF">J4H92_05590</name>
</gene>
<dbReference type="PROSITE" id="PS00061">
    <property type="entry name" value="ADH_SHORT"/>
    <property type="match status" value="1"/>
</dbReference>
<keyword evidence="5" id="KW-1185">Reference proteome</keyword>
<dbReference type="FunFam" id="3.40.50.720:FF:000084">
    <property type="entry name" value="Short-chain dehydrogenase reductase"/>
    <property type="match status" value="1"/>
</dbReference>
<evidence type="ECO:0000256" key="1">
    <source>
        <dbReference type="ARBA" id="ARBA00006484"/>
    </source>
</evidence>
<name>A0A939S5K2_9MICO</name>
<evidence type="ECO:0000256" key="3">
    <source>
        <dbReference type="RuleBase" id="RU000363"/>
    </source>
</evidence>
<dbReference type="EMBL" id="JAGDYM010000005">
    <property type="protein sequence ID" value="MBO1901419.1"/>
    <property type="molecule type" value="Genomic_DNA"/>
</dbReference>
<evidence type="ECO:0000256" key="2">
    <source>
        <dbReference type="ARBA" id="ARBA00023002"/>
    </source>
</evidence>
<proteinExistence type="inferred from homology"/>
<accession>A0A939S5K2</accession>
<dbReference type="CDD" id="cd05233">
    <property type="entry name" value="SDR_c"/>
    <property type="match status" value="1"/>
</dbReference>
<keyword evidence="2" id="KW-0560">Oxidoreductase</keyword>
<comment type="similarity">
    <text evidence="1 3">Belongs to the short-chain dehydrogenases/reductases (SDR) family.</text>
</comment>
<protein>
    <submittedName>
        <fullName evidence="4">SDR family oxidoreductase</fullName>
    </submittedName>
</protein>
<dbReference type="GO" id="GO:0016491">
    <property type="term" value="F:oxidoreductase activity"/>
    <property type="evidence" value="ECO:0007669"/>
    <property type="project" value="UniProtKB-KW"/>
</dbReference>
<dbReference type="Pfam" id="PF00106">
    <property type="entry name" value="adh_short"/>
    <property type="match status" value="1"/>
</dbReference>